<keyword evidence="1" id="KW-0732">Signal</keyword>
<evidence type="ECO:0000313" key="2">
    <source>
        <dbReference type="EMBL" id="MBW62505.1"/>
    </source>
</evidence>
<protein>
    <submittedName>
        <fullName evidence="2">Putative secreted protein</fullName>
    </submittedName>
</protein>
<dbReference type="EMBL" id="GGFJ01013364">
    <property type="protein sequence ID" value="MBW62505.1"/>
    <property type="molecule type" value="Transcribed_RNA"/>
</dbReference>
<evidence type="ECO:0000256" key="1">
    <source>
        <dbReference type="SAM" id="SignalP"/>
    </source>
</evidence>
<accession>A0A2M4CB99</accession>
<dbReference type="AlphaFoldDB" id="A0A2M4CB99"/>
<proteinExistence type="predicted"/>
<organism evidence="2">
    <name type="scientific">Anopheles marajoara</name>
    <dbReference type="NCBI Taxonomy" id="58244"/>
    <lineage>
        <taxon>Eukaryota</taxon>
        <taxon>Metazoa</taxon>
        <taxon>Ecdysozoa</taxon>
        <taxon>Arthropoda</taxon>
        <taxon>Hexapoda</taxon>
        <taxon>Insecta</taxon>
        <taxon>Pterygota</taxon>
        <taxon>Neoptera</taxon>
        <taxon>Endopterygota</taxon>
        <taxon>Diptera</taxon>
        <taxon>Nematocera</taxon>
        <taxon>Culicoidea</taxon>
        <taxon>Culicidae</taxon>
        <taxon>Anophelinae</taxon>
        <taxon>Anopheles</taxon>
    </lineage>
</organism>
<reference evidence="2" key="1">
    <citation type="submission" date="2018-01" db="EMBL/GenBank/DDBJ databases">
        <title>An insight into the sialome of Amazonian anophelines.</title>
        <authorList>
            <person name="Ribeiro J.M."/>
            <person name="Scarpassa V."/>
            <person name="Calvo E."/>
        </authorList>
    </citation>
    <scope>NUCLEOTIDE SEQUENCE</scope>
    <source>
        <tissue evidence="2">Salivary glands</tissue>
    </source>
</reference>
<feature type="signal peptide" evidence="1">
    <location>
        <begin position="1"/>
        <end position="19"/>
    </location>
</feature>
<feature type="chain" id="PRO_5014973387" evidence="1">
    <location>
        <begin position="20"/>
        <end position="83"/>
    </location>
</feature>
<name>A0A2M4CB99_9DIPT</name>
<sequence length="83" mass="9477">MQIALVMSVANALWASVMPYDRLCKICSPSTCPTWARRIELRSWSAPSATCIARRKIFADNFAKPSLITYRIRSSRPTCHCWI</sequence>